<organism evidence="1 2">
    <name type="scientific">Scortum barcoo</name>
    <name type="common">barcoo grunter</name>
    <dbReference type="NCBI Taxonomy" id="214431"/>
    <lineage>
        <taxon>Eukaryota</taxon>
        <taxon>Metazoa</taxon>
        <taxon>Chordata</taxon>
        <taxon>Craniata</taxon>
        <taxon>Vertebrata</taxon>
        <taxon>Euteleostomi</taxon>
        <taxon>Actinopterygii</taxon>
        <taxon>Neopterygii</taxon>
        <taxon>Teleostei</taxon>
        <taxon>Neoteleostei</taxon>
        <taxon>Acanthomorphata</taxon>
        <taxon>Eupercaria</taxon>
        <taxon>Centrarchiformes</taxon>
        <taxon>Terapontoidei</taxon>
        <taxon>Terapontidae</taxon>
        <taxon>Scortum</taxon>
    </lineage>
</organism>
<reference evidence="1" key="1">
    <citation type="submission" date="2022-04" db="EMBL/GenBank/DDBJ databases">
        <title>Jade perch genome.</title>
        <authorList>
            <person name="Chao B."/>
        </authorList>
    </citation>
    <scope>NUCLEOTIDE SEQUENCE</scope>
    <source>
        <strain evidence="1">CB-2022</strain>
    </source>
</reference>
<name>A0ACB8WSJ5_9TELE</name>
<evidence type="ECO:0000313" key="1">
    <source>
        <dbReference type="EMBL" id="KAI3370759.1"/>
    </source>
</evidence>
<comment type="caution">
    <text evidence="1">The sequence shown here is derived from an EMBL/GenBank/DDBJ whole genome shotgun (WGS) entry which is preliminary data.</text>
</comment>
<protein>
    <submittedName>
        <fullName evidence="1">Uncharacterized protein</fullName>
    </submittedName>
</protein>
<accession>A0ACB8WSJ5</accession>
<sequence length="1599" mass="172068">MEAENMVHSDSMSPASLGICEKLFRRWELKTSLTERLSARRSQQTLTIRLGLPARRHKQYSKRPIPNPKAQGSDPLVHRGELQHVAAELGSYEQAHTSSAPPLTLGNSRVVEGPAPPKELVGIGSSRPLPPRLLPKPHCTGPSWTFLRVVSLLEGGPTSPFFGLSPAGSRGQRPGHQALACMSPNPRPGSRVGPRLARHLGPVCHGRPYQGRNAPDNIAPRIIRAHKPLHLDLLSHFTSASREEGKGGGTTRQPKEGEVPGVDYNFVSVERFMELEQSGALLESGTYEDNFYGTPKPPAEPSPAAPPLNVSEALLPGARPSAQGKRKRNQSVSNMEQRASLEPPEEEEEESPVVNGNGVAITPESSEHEDKSTDASGEVAVEASSQAPASAEPTTEGEEEPKSPSKSPTKVPDVDEEELGPLPDNWEMAYTEKGEVYFIDHNTKTTSWLDPRLAKKAKPPEECREDVSESSALLARINRLHFPRLFSPSSPELPYGWEKIDDPIYGSYYVDHINRRTQFENPVLEAKRRLEQQRQMQSQGLSALPLPTIYREKPLFTRDPTQLKGTFLSTALQKSNMGFGFTIIGGDEPDEFLQVKSVIPDGPAAQDGKMDTGDVIVYINDICVLGTTHADVVKLFQSVPIGQSVTLVLCRGYPLPFDPEDPSGAASTSLTPIGLEHRPLVVNGRSSYDPYLEYLSLSSQLPPQALAQAGAPHPGDTHLDGSSLPPTTPGSASALTPHDDNVSMASSGTAGVAGATAQGAELLTVTMVKGAEGFGFTIADSPTGQRVKQVLEPGSQGASGLIEGDLILEVNQQPVAAAGHGRVVEMLKECPVGAEATLLIQRAGTGHISPWKASKQLPDQWDPHGSPQANLSGPVLPPGTPFPNQPQHRTSVPDSTEGFDLNKPDPYDLYEKSRAIYESRRPEYEEVEVHLLREKTGFGFRILGGDEAVQAVSPDARDKAREPCPVNGRSPGSVSTQHSSPRSDAASASGPPVVTGPTATSPPEGSALQTSDVVIHRKENEGFGFVIISSLNRPENATVITVPHKIGRIIEGSPADRCGKLKVGDRILAVNGQSIISMPHADIVKLIKDAGLTVTLHIIPEEGSHSGPSSEKQSPMTQKHSPQTQPSPVAQSGQGCTQPGQVATQPGQAPAQPSQTPAQTSQTVTGPPAPAASQPAPAGTQHSPVTQPSGPPPQLYLHDGRSEVKARQDVKPDFRHPPFTDYRQPPVDYRHPPVTDYRQPPTLDYRHPPGLLDFRQHPAAAQFPLGIPADFRPQDYDYFTVELEKSSKGFGFSIRGGREYKMDLFVLRLAEDGPAIRNGRMRVGDQIIEINGDSTRDMTHARAIELIKAGGRRVRLLLKRGTGQVPEYDCVGPWDSLSTAHSALQEVTLESHPNPLLSSHPASAPDSPHQLPLEATVCMADKAPQLTDHSSIRGAAGGRSTQQKCIIRGQGTPQGSGEVDCGPGDRQPRALPPKAVLGRSVERRERLRGTCSPCCERKGLHTQAMSTLWPWDPYVSVNLNGASLGSGDGHVSLQERLVSRGLFPREDERASGHSGLCCPSKTMEDPAARSTAASPGPWNIPGSDKLPGTLRSWTSTVSR</sequence>
<evidence type="ECO:0000313" key="2">
    <source>
        <dbReference type="Proteomes" id="UP000831701"/>
    </source>
</evidence>
<gene>
    <name evidence="1" type="ORF">L3Q82_007299</name>
</gene>
<proteinExistence type="predicted"/>
<dbReference type="Proteomes" id="UP000831701">
    <property type="component" value="Chromosome 6"/>
</dbReference>
<keyword evidence="2" id="KW-1185">Reference proteome</keyword>
<dbReference type="EMBL" id="CM041536">
    <property type="protein sequence ID" value="KAI3370759.1"/>
    <property type="molecule type" value="Genomic_DNA"/>
</dbReference>